<dbReference type="InterPro" id="IPR011009">
    <property type="entry name" value="Kinase-like_dom_sf"/>
</dbReference>
<dbReference type="PANTHER" id="PTHR23020:SF8">
    <property type="entry name" value="CHK KINASE-LIKE DOMAIN-CONTAINING PROTEIN"/>
    <property type="match status" value="1"/>
</dbReference>
<feature type="domain" description="CHK kinase-like" evidence="1">
    <location>
        <begin position="2"/>
        <end position="173"/>
    </location>
</feature>
<dbReference type="AlphaFoldDB" id="A0AAN4ZQ51"/>
<keyword evidence="3" id="KW-1185">Reference proteome</keyword>
<dbReference type="EMBL" id="BTRK01000003">
    <property type="protein sequence ID" value="GMR43031.1"/>
    <property type="molecule type" value="Genomic_DNA"/>
</dbReference>
<dbReference type="InterPro" id="IPR015897">
    <property type="entry name" value="CHK_kinase-like"/>
</dbReference>
<sequence>MNFYERHSVEQVKKVARALGKMQARSLSKEPTAAELKQDFFKKIAAAWPMEIFRSTFKGVLAVDDSEKTKDLIDKIDSLVPTFYGSNLPTSIHRQMNFRPVLVNGDLHTGNILIDKDTRNVVSLIDFQGAHFGVGVEDLHRIAISSLTTEERRASIPFLVKEMHDSLMENLDGVELPYSLEKLLLISDLIFPQCALLFVGQFTSSIAKTNNDAKLSDAEKKARIEVMMDKIIGTLEDVIQIIAKNEKHMANLKLVD</sequence>
<proteinExistence type="predicted"/>
<dbReference type="InterPro" id="IPR052961">
    <property type="entry name" value="Oxido-Kinase-like_Enzymes"/>
</dbReference>
<dbReference type="SMART" id="SM00587">
    <property type="entry name" value="CHK"/>
    <property type="match status" value="1"/>
</dbReference>
<evidence type="ECO:0000313" key="3">
    <source>
        <dbReference type="Proteomes" id="UP001328107"/>
    </source>
</evidence>
<protein>
    <recommendedName>
        <fullName evidence="1">CHK kinase-like domain-containing protein</fullName>
    </recommendedName>
</protein>
<name>A0AAN4ZQ51_9BILA</name>
<dbReference type="Proteomes" id="UP001328107">
    <property type="component" value="Unassembled WGS sequence"/>
</dbReference>
<evidence type="ECO:0000313" key="2">
    <source>
        <dbReference type="EMBL" id="GMR43031.1"/>
    </source>
</evidence>
<dbReference type="Gene3D" id="3.90.1200.10">
    <property type="match status" value="1"/>
</dbReference>
<dbReference type="PANTHER" id="PTHR23020">
    <property type="entry name" value="UNCHARACTERIZED NUCLEAR HORMONE RECEPTOR-RELATED"/>
    <property type="match status" value="1"/>
</dbReference>
<dbReference type="SUPFAM" id="SSF56112">
    <property type="entry name" value="Protein kinase-like (PK-like)"/>
    <property type="match status" value="1"/>
</dbReference>
<comment type="caution">
    <text evidence="2">The sequence shown here is derived from an EMBL/GenBank/DDBJ whole genome shotgun (WGS) entry which is preliminary data.</text>
</comment>
<accession>A0AAN4ZQ51</accession>
<dbReference type="Pfam" id="PF07914">
    <property type="entry name" value="DUF1679"/>
    <property type="match status" value="1"/>
</dbReference>
<gene>
    <name evidence="2" type="ORF">PMAYCL1PPCAC_13226</name>
</gene>
<evidence type="ECO:0000259" key="1">
    <source>
        <dbReference type="SMART" id="SM00587"/>
    </source>
</evidence>
<dbReference type="InterPro" id="IPR012877">
    <property type="entry name" value="Dhs-27"/>
</dbReference>
<organism evidence="2 3">
    <name type="scientific">Pristionchus mayeri</name>
    <dbReference type="NCBI Taxonomy" id="1317129"/>
    <lineage>
        <taxon>Eukaryota</taxon>
        <taxon>Metazoa</taxon>
        <taxon>Ecdysozoa</taxon>
        <taxon>Nematoda</taxon>
        <taxon>Chromadorea</taxon>
        <taxon>Rhabditida</taxon>
        <taxon>Rhabditina</taxon>
        <taxon>Diplogasteromorpha</taxon>
        <taxon>Diplogasteroidea</taxon>
        <taxon>Neodiplogasteridae</taxon>
        <taxon>Pristionchus</taxon>
    </lineage>
</organism>
<reference evidence="3" key="1">
    <citation type="submission" date="2022-10" db="EMBL/GenBank/DDBJ databases">
        <title>Genome assembly of Pristionchus species.</title>
        <authorList>
            <person name="Yoshida K."/>
            <person name="Sommer R.J."/>
        </authorList>
    </citation>
    <scope>NUCLEOTIDE SEQUENCE [LARGE SCALE GENOMIC DNA]</scope>
    <source>
        <strain evidence="3">RS5460</strain>
    </source>
</reference>